<dbReference type="Gene3D" id="3.40.50.2000">
    <property type="entry name" value="Glycogen Phosphorylase B"/>
    <property type="match status" value="2"/>
</dbReference>
<keyword evidence="2" id="KW-0808">Transferase</keyword>
<keyword evidence="2" id="KW-0328">Glycosyltransferase</keyword>
<dbReference type="EMBL" id="RJNZ01000001">
    <property type="protein sequence ID" value="RSI94216.1"/>
    <property type="molecule type" value="Genomic_DNA"/>
</dbReference>
<dbReference type="AlphaFoldDB" id="A0A3R9KUB9"/>
<sequence length="370" mass="43118">MKRILVCGLVPDIGGLEKIVVDFYNHINTSEFELEFLLQGSEDVEFSEHFKKLCHNPLVVHRIPKLRPHMKQALKEWDCFFKENAHRYDILWSNQNGLTHLEFLKLAKKYGIEKRIVHGHCATADKFYRFVHPVNRLFVGKYATDFWACGTEALNHFYHGKEREKALVIHNAIEVEKFLYDEKKKIQLRKEYHIPEDCLVVGQVSRLYEKQKNQSFCVKVFSEIVKKEPNSRLVFIGKGDTSFLLNLAEQYGVADKVIFTGLTTNVGEMLNLLDVFFFPSNFEGLPIVLIEAQANGLPVVTAKHLPNAKILENYDNKLSLKDEWKLWADKILSVRDGRILDNEYVLKKISEHGYEIKFATRQLEKLFEQE</sequence>
<protein>
    <submittedName>
        <fullName evidence="2">Putative glycosyltransferase EpsF</fullName>
        <ecNumber evidence="2">2.4.-.-</ecNumber>
    </submittedName>
</protein>
<evidence type="ECO:0000259" key="1">
    <source>
        <dbReference type="Pfam" id="PF00534"/>
    </source>
</evidence>
<dbReference type="InterPro" id="IPR001296">
    <property type="entry name" value="Glyco_trans_1"/>
</dbReference>
<feature type="domain" description="Glycosyl transferase family 1" evidence="1">
    <location>
        <begin position="187"/>
        <end position="338"/>
    </location>
</feature>
<reference evidence="2 3" key="1">
    <citation type="submission" date="2018-11" db="EMBL/GenBank/DDBJ databases">
        <title>Species Designations Belie Phenotypic and Genotypic Heterogeneity in Oral Streptococci.</title>
        <authorList>
            <person name="Velsko I."/>
        </authorList>
    </citation>
    <scope>NUCLEOTIDE SEQUENCE [LARGE SCALE GENOMIC DNA]</scope>
    <source>
        <strain evidence="2 3">BCC55</strain>
    </source>
</reference>
<evidence type="ECO:0000313" key="3">
    <source>
        <dbReference type="Proteomes" id="UP000267870"/>
    </source>
</evidence>
<evidence type="ECO:0000313" key="2">
    <source>
        <dbReference type="EMBL" id="RSI94216.1"/>
    </source>
</evidence>
<dbReference type="SUPFAM" id="SSF53756">
    <property type="entry name" value="UDP-Glycosyltransferase/glycogen phosphorylase"/>
    <property type="match status" value="1"/>
</dbReference>
<dbReference type="EC" id="2.4.-.-" evidence="2"/>
<dbReference type="Proteomes" id="UP000267870">
    <property type="component" value="Unassembled WGS sequence"/>
</dbReference>
<organism evidence="2 3">
    <name type="scientific">Streptococcus mitis</name>
    <dbReference type="NCBI Taxonomy" id="28037"/>
    <lineage>
        <taxon>Bacteria</taxon>
        <taxon>Bacillati</taxon>
        <taxon>Bacillota</taxon>
        <taxon>Bacilli</taxon>
        <taxon>Lactobacillales</taxon>
        <taxon>Streptococcaceae</taxon>
        <taxon>Streptococcus</taxon>
        <taxon>Streptococcus mitis group</taxon>
    </lineage>
</organism>
<dbReference type="PANTHER" id="PTHR12526">
    <property type="entry name" value="GLYCOSYLTRANSFERASE"/>
    <property type="match status" value="1"/>
</dbReference>
<accession>A0A3R9KUB9</accession>
<gene>
    <name evidence="2" type="primary">epsF_2</name>
    <name evidence="2" type="ORF">D8845_00355</name>
</gene>
<dbReference type="GO" id="GO:0016757">
    <property type="term" value="F:glycosyltransferase activity"/>
    <property type="evidence" value="ECO:0007669"/>
    <property type="project" value="UniProtKB-KW"/>
</dbReference>
<name>A0A3R9KUB9_STRMT</name>
<comment type="caution">
    <text evidence="2">The sequence shown here is derived from an EMBL/GenBank/DDBJ whole genome shotgun (WGS) entry which is preliminary data.</text>
</comment>
<proteinExistence type="predicted"/>
<dbReference type="RefSeq" id="WP_125452003.1">
    <property type="nucleotide sequence ID" value="NZ_RJNZ01000001.1"/>
</dbReference>
<dbReference type="Pfam" id="PF00534">
    <property type="entry name" value="Glycos_transf_1"/>
    <property type="match status" value="1"/>
</dbReference>
<dbReference type="PANTHER" id="PTHR12526:SF630">
    <property type="entry name" value="GLYCOSYLTRANSFERASE"/>
    <property type="match status" value="1"/>
</dbReference>